<evidence type="ECO:0000313" key="3">
    <source>
        <dbReference type="Proteomes" id="UP000504635"/>
    </source>
</evidence>
<protein>
    <submittedName>
        <fullName evidence="4 5">Mucin-2-like isoform X1</fullName>
    </submittedName>
</protein>
<dbReference type="RefSeq" id="XP_030750626.1">
    <property type="nucleotide sequence ID" value="XM_030894766.1"/>
</dbReference>
<dbReference type="AlphaFoldDB" id="A0A6J2XIX1"/>
<feature type="signal peptide" evidence="2">
    <location>
        <begin position="1"/>
        <end position="19"/>
    </location>
</feature>
<keyword evidence="3" id="KW-1185">Reference proteome</keyword>
<sequence>MQRSSVVVFLLVYISPSLSAPHEGLPLLNPGGIGGIFKGPNSETIIKGPDGSEITSEEQSGVIIRDDALAKKPIIVAEPEIPIAPAVPIVREENVYVAGPIVSSTALPILSSTPSFATLNQGYIPESRVIIPEAPLPPPPGPLLTGEAYGPEIYAPEVPLEVPLAPVELKPVEIIEQDPHIIETEIIPEPEGIQSEKEFNLKGPSGSITTKGSGSIVSGPASTTITEPRKIIIAPPKIVGTPVVATATIPLVKTPIEAPVFVSSPIPLPAESSVSVSTLAPPPGAISFEASTAAPPPRIQLSSTPGPSEYGSAIPGSPLTSGPLGFTERKEFIPVVEYNGVSGVIGGPLGVASSPQGVIYSSTVSTVTEKYAPLRGPAVPLPASYLLPPSVPVSSTPAPYLEAGPSTPSPYIQKVSKFQNTIAADGRVDMGYTKHIQNTYQIPQVLGMALSRFYRKIKNKDKDSVTIDDKMGELTQNEIISEEKKVFLPPNLAEARYIAPALEKNGINPQEVKYAQVPLSQVTKLPEGAYPYPQPYFEGGYELGTKKKRSN</sequence>
<proteinExistence type="predicted"/>
<accession>A0A6J2XIX1</accession>
<gene>
    <name evidence="4 5" type="primary">LOC115878308</name>
</gene>
<evidence type="ECO:0000313" key="5">
    <source>
        <dbReference type="RefSeq" id="XP_030750634.1"/>
    </source>
</evidence>
<keyword evidence="2" id="KW-0732">Signal</keyword>
<dbReference type="Proteomes" id="UP000504635">
    <property type="component" value="Unplaced"/>
</dbReference>
<dbReference type="KEGG" id="soy:115878308"/>
<name>A0A6J2XIX1_SITOR</name>
<dbReference type="OrthoDB" id="6784839at2759"/>
<feature type="region of interest" description="Disordered" evidence="1">
    <location>
        <begin position="289"/>
        <end position="310"/>
    </location>
</feature>
<dbReference type="GeneID" id="115878308"/>
<evidence type="ECO:0000256" key="1">
    <source>
        <dbReference type="SAM" id="MobiDB-lite"/>
    </source>
</evidence>
<organism evidence="3 5">
    <name type="scientific">Sitophilus oryzae</name>
    <name type="common">Rice weevil</name>
    <name type="synonym">Curculio oryzae</name>
    <dbReference type="NCBI Taxonomy" id="7048"/>
    <lineage>
        <taxon>Eukaryota</taxon>
        <taxon>Metazoa</taxon>
        <taxon>Ecdysozoa</taxon>
        <taxon>Arthropoda</taxon>
        <taxon>Hexapoda</taxon>
        <taxon>Insecta</taxon>
        <taxon>Pterygota</taxon>
        <taxon>Neoptera</taxon>
        <taxon>Endopterygota</taxon>
        <taxon>Coleoptera</taxon>
        <taxon>Polyphaga</taxon>
        <taxon>Cucujiformia</taxon>
        <taxon>Curculionidae</taxon>
        <taxon>Dryophthorinae</taxon>
        <taxon>Sitophilus</taxon>
    </lineage>
</organism>
<feature type="chain" id="PRO_5044642850" evidence="2">
    <location>
        <begin position="20"/>
        <end position="551"/>
    </location>
</feature>
<reference evidence="4 5" key="1">
    <citation type="submission" date="2025-04" db="UniProtKB">
        <authorList>
            <consortium name="RefSeq"/>
        </authorList>
    </citation>
    <scope>IDENTIFICATION</scope>
    <source>
        <tissue evidence="4 5">Gonads</tissue>
    </source>
</reference>
<evidence type="ECO:0000313" key="4">
    <source>
        <dbReference type="RefSeq" id="XP_030750626.1"/>
    </source>
</evidence>
<dbReference type="RefSeq" id="XP_030750634.1">
    <property type="nucleotide sequence ID" value="XM_030894774.1"/>
</dbReference>
<evidence type="ECO:0000256" key="2">
    <source>
        <dbReference type="SAM" id="SignalP"/>
    </source>
</evidence>